<keyword evidence="2" id="KW-1185">Reference proteome</keyword>
<proteinExistence type="predicted"/>
<evidence type="ECO:0000313" key="2">
    <source>
        <dbReference type="Proteomes" id="UP000051658"/>
    </source>
</evidence>
<gene>
    <name evidence="1" type="ORF">IV74_GL001482</name>
</gene>
<comment type="caution">
    <text evidence="1">The sequence shown here is derived from an EMBL/GenBank/DDBJ whole genome shotgun (WGS) entry which is preliminary data.</text>
</comment>
<dbReference type="PATRIC" id="fig|1449336.4.peg.1514"/>
<reference evidence="1 2" key="1">
    <citation type="journal article" date="2015" name="Genome Announc.">
        <title>Expanding the biotechnology potential of lactobacilli through comparative genomics of 213 strains and associated genera.</title>
        <authorList>
            <person name="Sun Z."/>
            <person name="Harris H.M."/>
            <person name="McCann A."/>
            <person name="Guo C."/>
            <person name="Argimon S."/>
            <person name="Zhang W."/>
            <person name="Yang X."/>
            <person name="Jeffery I.B."/>
            <person name="Cooney J.C."/>
            <person name="Kagawa T.F."/>
            <person name="Liu W."/>
            <person name="Song Y."/>
            <person name="Salvetti E."/>
            <person name="Wrobel A."/>
            <person name="Rasinkangas P."/>
            <person name="Parkhill J."/>
            <person name="Rea M.C."/>
            <person name="O'Sullivan O."/>
            <person name="Ritari J."/>
            <person name="Douillard F.P."/>
            <person name="Paul Ross R."/>
            <person name="Yang R."/>
            <person name="Briner A.E."/>
            <person name="Felis G.E."/>
            <person name="de Vos W.M."/>
            <person name="Barrangou R."/>
            <person name="Klaenhammer T.R."/>
            <person name="Caufield P.W."/>
            <person name="Cui Y."/>
            <person name="Zhang H."/>
            <person name="O'Toole P.W."/>
        </authorList>
    </citation>
    <scope>NUCLEOTIDE SEQUENCE [LARGE SCALE GENOMIC DNA]</scope>
    <source>
        <strain evidence="1 2">DSM 20623</strain>
    </source>
</reference>
<sequence>MTNVNPTDIVDFVQKEGWTVTPLKKGGNAVILYEQGGGFSMNPPAGTSGSSRYIQYHPGDLPYYKVSSPEHGITRIYTNGKVVKE</sequence>
<accession>A0A0R2HUF5</accession>
<evidence type="ECO:0000313" key="1">
    <source>
        <dbReference type="EMBL" id="KRN56368.1"/>
    </source>
</evidence>
<organism evidence="1 2">
    <name type="scientific">Carnobacterium divergens DSM 20623</name>
    <dbReference type="NCBI Taxonomy" id="1449336"/>
    <lineage>
        <taxon>Bacteria</taxon>
        <taxon>Bacillati</taxon>
        <taxon>Bacillota</taxon>
        <taxon>Bacilli</taxon>
        <taxon>Lactobacillales</taxon>
        <taxon>Carnobacteriaceae</taxon>
        <taxon>Carnobacterium</taxon>
    </lineage>
</organism>
<dbReference type="AlphaFoldDB" id="A0A0R2HUF5"/>
<name>A0A0R2HUF5_CARDV</name>
<protein>
    <submittedName>
        <fullName evidence="1">Uncharacterized protein</fullName>
    </submittedName>
</protein>
<dbReference type="EMBL" id="JQBS01000032">
    <property type="protein sequence ID" value="KRN56368.1"/>
    <property type="molecule type" value="Genomic_DNA"/>
</dbReference>
<dbReference type="Proteomes" id="UP000051658">
    <property type="component" value="Unassembled WGS sequence"/>
</dbReference>